<dbReference type="Proteomes" id="UP000807353">
    <property type="component" value="Unassembled WGS sequence"/>
</dbReference>
<reference evidence="2" key="1">
    <citation type="submission" date="2020-11" db="EMBL/GenBank/DDBJ databases">
        <authorList>
            <consortium name="DOE Joint Genome Institute"/>
            <person name="Ahrendt S."/>
            <person name="Riley R."/>
            <person name="Andreopoulos W."/>
            <person name="Labutti K."/>
            <person name="Pangilinan J."/>
            <person name="Ruiz-Duenas F.J."/>
            <person name="Barrasa J.M."/>
            <person name="Sanchez-Garcia M."/>
            <person name="Camarero S."/>
            <person name="Miyauchi S."/>
            <person name="Serrano A."/>
            <person name="Linde D."/>
            <person name="Babiker R."/>
            <person name="Drula E."/>
            <person name="Ayuso-Fernandez I."/>
            <person name="Pacheco R."/>
            <person name="Padilla G."/>
            <person name="Ferreira P."/>
            <person name="Barriuso J."/>
            <person name="Kellner H."/>
            <person name="Castanera R."/>
            <person name="Alfaro M."/>
            <person name="Ramirez L."/>
            <person name="Pisabarro A.G."/>
            <person name="Kuo A."/>
            <person name="Tritt A."/>
            <person name="Lipzen A."/>
            <person name="He G."/>
            <person name="Yan M."/>
            <person name="Ng V."/>
            <person name="Cullen D."/>
            <person name="Martin F."/>
            <person name="Rosso M.-N."/>
            <person name="Henrissat B."/>
            <person name="Hibbett D."/>
            <person name="Martinez A.T."/>
            <person name="Grigoriev I.V."/>
        </authorList>
    </citation>
    <scope>NUCLEOTIDE SEQUENCE</scope>
    <source>
        <strain evidence="2">CBS 247.69</strain>
    </source>
</reference>
<evidence type="ECO:0000313" key="2">
    <source>
        <dbReference type="EMBL" id="KAF9459861.1"/>
    </source>
</evidence>
<gene>
    <name evidence="2" type="ORF">BDZ94DRAFT_985176</name>
</gene>
<evidence type="ECO:0000256" key="1">
    <source>
        <dbReference type="SAM" id="Phobius"/>
    </source>
</evidence>
<sequence length="110" mass="12689">METFRRALEKSQSHSYRLCIGWDIHCLRLTSFHRVFELATHCNQSCSPSCIDEVRLALDATFYVDSDSERCLLTFIISMAPIFPHLLAVLFFLLTLILPQPPISEYPDPQ</sequence>
<keyword evidence="1" id="KW-0812">Transmembrane</keyword>
<protein>
    <submittedName>
        <fullName evidence="2">Uncharacterized protein</fullName>
    </submittedName>
</protein>
<organism evidence="2 3">
    <name type="scientific">Collybia nuda</name>
    <dbReference type="NCBI Taxonomy" id="64659"/>
    <lineage>
        <taxon>Eukaryota</taxon>
        <taxon>Fungi</taxon>
        <taxon>Dikarya</taxon>
        <taxon>Basidiomycota</taxon>
        <taxon>Agaricomycotina</taxon>
        <taxon>Agaricomycetes</taxon>
        <taxon>Agaricomycetidae</taxon>
        <taxon>Agaricales</taxon>
        <taxon>Tricholomatineae</taxon>
        <taxon>Clitocybaceae</taxon>
        <taxon>Collybia</taxon>
    </lineage>
</organism>
<keyword evidence="3" id="KW-1185">Reference proteome</keyword>
<name>A0A9P6CBS2_9AGAR</name>
<evidence type="ECO:0000313" key="3">
    <source>
        <dbReference type="Proteomes" id="UP000807353"/>
    </source>
</evidence>
<dbReference type="EMBL" id="MU150309">
    <property type="protein sequence ID" value="KAF9459861.1"/>
    <property type="molecule type" value="Genomic_DNA"/>
</dbReference>
<feature type="transmembrane region" description="Helical" evidence="1">
    <location>
        <begin position="72"/>
        <end position="98"/>
    </location>
</feature>
<proteinExistence type="predicted"/>
<keyword evidence="1" id="KW-1133">Transmembrane helix</keyword>
<accession>A0A9P6CBS2</accession>
<dbReference type="AlphaFoldDB" id="A0A9P6CBS2"/>
<comment type="caution">
    <text evidence="2">The sequence shown here is derived from an EMBL/GenBank/DDBJ whole genome shotgun (WGS) entry which is preliminary data.</text>
</comment>
<keyword evidence="1" id="KW-0472">Membrane</keyword>